<feature type="non-terminal residue" evidence="1">
    <location>
        <position position="1"/>
    </location>
</feature>
<dbReference type="AlphaFoldDB" id="A0A368H4W8"/>
<evidence type="ECO:0000313" key="1">
    <source>
        <dbReference type="EMBL" id="RCN51653.1"/>
    </source>
</evidence>
<evidence type="ECO:0008006" key="3">
    <source>
        <dbReference type="Google" id="ProtNLM"/>
    </source>
</evidence>
<protein>
    <recommendedName>
        <fullName evidence="3">CUB domain-containing protein</fullName>
    </recommendedName>
</protein>
<dbReference type="Proteomes" id="UP000252519">
    <property type="component" value="Unassembled WGS sequence"/>
</dbReference>
<comment type="caution">
    <text evidence="1">The sequence shown here is derived from an EMBL/GenBank/DDBJ whole genome shotgun (WGS) entry which is preliminary data.</text>
</comment>
<evidence type="ECO:0000313" key="2">
    <source>
        <dbReference type="Proteomes" id="UP000252519"/>
    </source>
</evidence>
<proteinExistence type="predicted"/>
<dbReference type="EMBL" id="JOJR01000012">
    <property type="protein sequence ID" value="RCN51653.1"/>
    <property type="molecule type" value="Genomic_DNA"/>
</dbReference>
<sequence>VEPNQDKALTLSIRYARLNEFNTIEIHQYFFANNTRVILPEYARLKRNYEDSKPIFTAAQGVGFIVRSFLHPRQSQASFSFLFYRSAPDEGTCPFPLIQASESYRKITTINASGDMGKQCPLRIISSVPGRNVFVAVNALGSFATPEVLRGGQRSFHRGSNTSFILSENGGVDLLITKALPGTIPLDATFKELSSDPCLCNSTTLIVGSEPVHVISPGFPDFYCSKFKCSRKFLHENNTEDDTYLAFIATIHFMDTVPEKDFLKFTSDGYHSESLSGVHKNLTLVLSGYSMETNFLTGDSQTSYGYNMTVKSVRLPSECLCPHERGLKTMLPEGTVMMNLPKYCTVVYCKWVIPAPTNYMQFAAIFNFTSKFDKLSVSTGDHTYWWVVVSNFRKAI</sequence>
<dbReference type="OrthoDB" id="5795793at2759"/>
<keyword evidence="2" id="KW-1185">Reference proteome</keyword>
<name>A0A368H4W8_ANCCA</name>
<reference evidence="1 2" key="1">
    <citation type="submission" date="2014-10" db="EMBL/GenBank/DDBJ databases">
        <title>Draft genome of the hookworm Ancylostoma caninum.</title>
        <authorList>
            <person name="Mitreva M."/>
        </authorList>
    </citation>
    <scope>NUCLEOTIDE SEQUENCE [LARGE SCALE GENOMIC DNA]</scope>
    <source>
        <strain evidence="1 2">Baltimore</strain>
    </source>
</reference>
<organism evidence="1 2">
    <name type="scientific">Ancylostoma caninum</name>
    <name type="common">Dog hookworm</name>
    <dbReference type="NCBI Taxonomy" id="29170"/>
    <lineage>
        <taxon>Eukaryota</taxon>
        <taxon>Metazoa</taxon>
        <taxon>Ecdysozoa</taxon>
        <taxon>Nematoda</taxon>
        <taxon>Chromadorea</taxon>
        <taxon>Rhabditida</taxon>
        <taxon>Rhabditina</taxon>
        <taxon>Rhabditomorpha</taxon>
        <taxon>Strongyloidea</taxon>
        <taxon>Ancylostomatidae</taxon>
        <taxon>Ancylostomatinae</taxon>
        <taxon>Ancylostoma</taxon>
    </lineage>
</organism>
<gene>
    <name evidence="1" type="ORF">ANCCAN_02321</name>
</gene>
<dbReference type="STRING" id="29170.A0A368H4W8"/>
<accession>A0A368H4W8</accession>